<dbReference type="AlphaFoldDB" id="A0A1I3WE67"/>
<gene>
    <name evidence="2" type="ORF">SAMN05444581_101481</name>
</gene>
<dbReference type="RefSeq" id="WP_425284353.1">
    <property type="nucleotide sequence ID" value="NZ_FOSN01000001.1"/>
</dbReference>
<feature type="region of interest" description="Disordered" evidence="1">
    <location>
        <begin position="1"/>
        <end position="35"/>
    </location>
</feature>
<accession>A0A1I3WE67</accession>
<keyword evidence="3" id="KW-1185">Reference proteome</keyword>
<feature type="compositionally biased region" description="Basic and acidic residues" evidence="1">
    <location>
        <begin position="10"/>
        <end position="27"/>
    </location>
</feature>
<reference evidence="2 3" key="1">
    <citation type="submission" date="2016-10" db="EMBL/GenBank/DDBJ databases">
        <authorList>
            <person name="de Groot N.N."/>
        </authorList>
    </citation>
    <scope>NUCLEOTIDE SEQUENCE [LARGE SCALE GENOMIC DNA]</scope>
    <source>
        <strain evidence="2 3">NE2</strain>
    </source>
</reference>
<name>A0A1I3WE67_9HYPH</name>
<dbReference type="STRING" id="1612308.SAMN05444581_101481"/>
<dbReference type="EMBL" id="FOSN01000001">
    <property type="protein sequence ID" value="SFK04741.1"/>
    <property type="molecule type" value="Genomic_DNA"/>
</dbReference>
<organism evidence="2 3">
    <name type="scientific">Methylocapsa palsarum</name>
    <dbReference type="NCBI Taxonomy" id="1612308"/>
    <lineage>
        <taxon>Bacteria</taxon>
        <taxon>Pseudomonadati</taxon>
        <taxon>Pseudomonadota</taxon>
        <taxon>Alphaproteobacteria</taxon>
        <taxon>Hyphomicrobiales</taxon>
        <taxon>Beijerinckiaceae</taxon>
        <taxon>Methylocapsa</taxon>
    </lineage>
</organism>
<keyword evidence="2" id="KW-0378">Hydrolase</keyword>
<protein>
    <submittedName>
        <fullName evidence="2">N-formylglutamate amidohydrolase</fullName>
    </submittedName>
</protein>
<dbReference type="SUPFAM" id="SSF53187">
    <property type="entry name" value="Zn-dependent exopeptidases"/>
    <property type="match status" value="1"/>
</dbReference>
<dbReference type="GO" id="GO:0016787">
    <property type="term" value="F:hydrolase activity"/>
    <property type="evidence" value="ECO:0007669"/>
    <property type="project" value="UniProtKB-KW"/>
</dbReference>
<dbReference type="Pfam" id="PF05013">
    <property type="entry name" value="FGase"/>
    <property type="match status" value="1"/>
</dbReference>
<sequence>MTSEPPARMAEAKPGAKDLDSSAREPELEPPFDSLGPDPALCPLVLSSPHSGSVYPRRFLETCRLDLMALRRSEDAFVDELFSGVCELGAPLLRARFPRSYLDLNREPYELDPRLFDGRLPTFANTRSLRVAGGLGTIPRVVGQAQEIYAGRLPVEEGLRRIDLLYKPYHSRLRDLLARTKEIFGLAVLVDCHSMPSGAVSPSPLNFLPIYSLRPSDPPSKADFVIGDRHGTSCAPELISVVENELRRLGYAVKRNKPYAGGFITEYYGDPAANCHAIQIEVCRALYMDEQNVVKSARFDEIRAALAKVGAMLAAAITTRRETPRAAAE</sequence>
<evidence type="ECO:0000313" key="3">
    <source>
        <dbReference type="Proteomes" id="UP000198755"/>
    </source>
</evidence>
<evidence type="ECO:0000313" key="2">
    <source>
        <dbReference type="EMBL" id="SFK04741.1"/>
    </source>
</evidence>
<dbReference type="InterPro" id="IPR007709">
    <property type="entry name" value="N-FG_amidohydro"/>
</dbReference>
<proteinExistence type="predicted"/>
<dbReference type="Proteomes" id="UP000198755">
    <property type="component" value="Unassembled WGS sequence"/>
</dbReference>
<evidence type="ECO:0000256" key="1">
    <source>
        <dbReference type="SAM" id="MobiDB-lite"/>
    </source>
</evidence>
<dbReference type="Gene3D" id="3.40.630.40">
    <property type="entry name" value="Zn-dependent exopeptidases"/>
    <property type="match status" value="1"/>
</dbReference>